<evidence type="ECO:0000313" key="6">
    <source>
        <dbReference type="EMBL" id="QIV87405.1"/>
    </source>
</evidence>
<dbReference type="PRINTS" id="PR00598">
    <property type="entry name" value="HTHMARR"/>
</dbReference>
<dbReference type="GO" id="GO:0003677">
    <property type="term" value="F:DNA binding"/>
    <property type="evidence" value="ECO:0007669"/>
    <property type="project" value="UniProtKB-KW"/>
</dbReference>
<name>A0A6H0SM34_9MICC</name>
<accession>A0A6H0SM34</accession>
<keyword evidence="2" id="KW-0238">DNA-binding</keyword>
<dbReference type="PANTHER" id="PTHR42756">
    <property type="entry name" value="TRANSCRIPTIONAL REGULATOR, MARR"/>
    <property type="match status" value="1"/>
</dbReference>
<evidence type="ECO:0000256" key="2">
    <source>
        <dbReference type="ARBA" id="ARBA00023125"/>
    </source>
</evidence>
<dbReference type="InterPro" id="IPR023187">
    <property type="entry name" value="Tscrpt_reg_MarR-type_CS"/>
</dbReference>
<dbReference type="InterPro" id="IPR036388">
    <property type="entry name" value="WH-like_DNA-bd_sf"/>
</dbReference>
<organism evidence="6 7">
    <name type="scientific">Glutamicibacter mishrai</name>
    <dbReference type="NCBI Taxonomy" id="1775880"/>
    <lineage>
        <taxon>Bacteria</taxon>
        <taxon>Bacillati</taxon>
        <taxon>Actinomycetota</taxon>
        <taxon>Actinomycetes</taxon>
        <taxon>Micrococcales</taxon>
        <taxon>Micrococcaceae</taxon>
        <taxon>Glutamicibacter</taxon>
    </lineage>
</organism>
<sequence>MRMPTLKSRSRLPPATRFREQQRSRPATRRTPVDTTSADASNCTKDRADRYSLAEQELFSLIAVTARFKRELAHRLNGQLTPGYLPVLGLILRNGRITQSEICEKLLVDKATLSRMISKLEQLDLVVREVNAEDRRASDLLPTDYAKERWHSGFEEWRKELRSRMSNWADDDLDTLVELLGRLNLEIQAI</sequence>
<dbReference type="Pfam" id="PF12802">
    <property type="entry name" value="MarR_2"/>
    <property type="match status" value="1"/>
</dbReference>
<proteinExistence type="predicted"/>
<dbReference type="Gene3D" id="1.10.10.10">
    <property type="entry name" value="Winged helix-like DNA-binding domain superfamily/Winged helix DNA-binding domain"/>
    <property type="match status" value="1"/>
</dbReference>
<dbReference type="PANTHER" id="PTHR42756:SF1">
    <property type="entry name" value="TRANSCRIPTIONAL REPRESSOR OF EMRAB OPERON"/>
    <property type="match status" value="1"/>
</dbReference>
<keyword evidence="1" id="KW-0805">Transcription regulation</keyword>
<dbReference type="AlphaFoldDB" id="A0A6H0SM34"/>
<feature type="domain" description="HTH marR-type" evidence="5">
    <location>
        <begin position="55"/>
        <end position="185"/>
    </location>
</feature>
<dbReference type="InterPro" id="IPR036390">
    <property type="entry name" value="WH_DNA-bd_sf"/>
</dbReference>
<dbReference type="SUPFAM" id="SSF46785">
    <property type="entry name" value="Winged helix' DNA-binding domain"/>
    <property type="match status" value="1"/>
</dbReference>
<reference evidence="6 7" key="1">
    <citation type="submission" date="2018-09" db="EMBL/GenBank/DDBJ databases">
        <title>Glutamicibacter mishrai S5-52T (LMG 29155T = KCTC 39846T).</title>
        <authorList>
            <person name="Das S.K."/>
        </authorList>
    </citation>
    <scope>NUCLEOTIDE SEQUENCE [LARGE SCALE GENOMIC DNA]</scope>
    <source>
        <strain evidence="6 7">S5-52</strain>
    </source>
</reference>
<dbReference type="SMART" id="SM00347">
    <property type="entry name" value="HTH_MARR"/>
    <property type="match status" value="1"/>
</dbReference>
<feature type="region of interest" description="Disordered" evidence="4">
    <location>
        <begin position="1"/>
        <end position="42"/>
    </location>
</feature>
<keyword evidence="7" id="KW-1185">Reference proteome</keyword>
<dbReference type="GO" id="GO:0003700">
    <property type="term" value="F:DNA-binding transcription factor activity"/>
    <property type="evidence" value="ECO:0007669"/>
    <property type="project" value="InterPro"/>
</dbReference>
<evidence type="ECO:0000259" key="5">
    <source>
        <dbReference type="PROSITE" id="PS50995"/>
    </source>
</evidence>
<keyword evidence="3" id="KW-0804">Transcription</keyword>
<evidence type="ECO:0000256" key="1">
    <source>
        <dbReference type="ARBA" id="ARBA00023015"/>
    </source>
</evidence>
<gene>
    <name evidence="6" type="ORF">D3791_09885</name>
</gene>
<dbReference type="InterPro" id="IPR000835">
    <property type="entry name" value="HTH_MarR-typ"/>
</dbReference>
<dbReference type="PROSITE" id="PS50995">
    <property type="entry name" value="HTH_MARR_2"/>
    <property type="match status" value="1"/>
</dbReference>
<protein>
    <submittedName>
        <fullName evidence="6">MarR family transcriptional regulator</fullName>
    </submittedName>
</protein>
<dbReference type="Proteomes" id="UP000502331">
    <property type="component" value="Chromosome"/>
</dbReference>
<dbReference type="PROSITE" id="PS01117">
    <property type="entry name" value="HTH_MARR_1"/>
    <property type="match status" value="1"/>
</dbReference>
<evidence type="ECO:0000256" key="3">
    <source>
        <dbReference type="ARBA" id="ARBA00023163"/>
    </source>
</evidence>
<evidence type="ECO:0000256" key="4">
    <source>
        <dbReference type="SAM" id="MobiDB-lite"/>
    </source>
</evidence>
<dbReference type="EMBL" id="CP032549">
    <property type="protein sequence ID" value="QIV87405.1"/>
    <property type="molecule type" value="Genomic_DNA"/>
</dbReference>
<evidence type="ECO:0000313" key="7">
    <source>
        <dbReference type="Proteomes" id="UP000502331"/>
    </source>
</evidence>
<feature type="compositionally biased region" description="Polar residues" evidence="4">
    <location>
        <begin position="33"/>
        <end position="42"/>
    </location>
</feature>